<feature type="non-terminal residue" evidence="1">
    <location>
        <position position="1"/>
    </location>
</feature>
<dbReference type="PANTHER" id="PTHR33254">
    <property type="entry name" value="4-HYDROXY-4-METHYL-2-OXOGLUTARATE ALDOLASE 3-RELATED"/>
    <property type="match status" value="1"/>
</dbReference>
<dbReference type="EMBL" id="BARW01027072">
    <property type="protein sequence ID" value="GAJ12399.1"/>
    <property type="molecule type" value="Genomic_DNA"/>
</dbReference>
<gene>
    <name evidence="1" type="ORF">S12H4_44009</name>
</gene>
<proteinExistence type="predicted"/>
<dbReference type="AlphaFoldDB" id="X1U4H0"/>
<name>X1U4H0_9ZZZZ</name>
<dbReference type="CDD" id="cd16841">
    <property type="entry name" value="RraA_family"/>
    <property type="match status" value="1"/>
</dbReference>
<reference evidence="1" key="1">
    <citation type="journal article" date="2014" name="Front. Microbiol.">
        <title>High frequency of phylogenetically diverse reductive dehalogenase-homologous genes in deep subseafloor sedimentary metagenomes.</title>
        <authorList>
            <person name="Kawai M."/>
            <person name="Futagami T."/>
            <person name="Toyoda A."/>
            <person name="Takaki Y."/>
            <person name="Nishi S."/>
            <person name="Hori S."/>
            <person name="Arai W."/>
            <person name="Tsubouchi T."/>
            <person name="Morono Y."/>
            <person name="Uchiyama I."/>
            <person name="Ito T."/>
            <person name="Fujiyama A."/>
            <person name="Inagaki F."/>
            <person name="Takami H."/>
        </authorList>
    </citation>
    <scope>NUCLEOTIDE SEQUENCE</scope>
    <source>
        <strain evidence="1">Expedition CK06-06</strain>
    </source>
</reference>
<evidence type="ECO:0000313" key="1">
    <source>
        <dbReference type="EMBL" id="GAJ12399.1"/>
    </source>
</evidence>
<accession>X1U4H0</accession>
<dbReference type="PANTHER" id="PTHR33254:SF4">
    <property type="entry name" value="4-HYDROXY-4-METHYL-2-OXOGLUTARATE ALDOLASE 3-RELATED"/>
    <property type="match status" value="1"/>
</dbReference>
<protein>
    <recommendedName>
        <fullName evidence="2">Dimethylmenaquinone methyltransferase</fullName>
    </recommendedName>
</protein>
<dbReference type="InterPro" id="IPR005493">
    <property type="entry name" value="RraA/RraA-like"/>
</dbReference>
<sequence length="174" mass="18791">QMIGSALTVKTRTVDNLLVHKALDMAQPGDIIVIAAEGDTHSAILGEIMVHMAKKEGLAGYLIDGCIRDSEAIQEIDFPVFAIGVSPRGPYKDGPGEINFPVSCGGVIINPGDIIVGDRDGVVVIPPSEAEIIYQEAKKLLEKEIKILEEVKRGNMGDRSWVDAKLNEKDCKII</sequence>
<dbReference type="NCBIfam" id="NF004850">
    <property type="entry name" value="PRK06201.1"/>
    <property type="match status" value="1"/>
</dbReference>
<organism evidence="1">
    <name type="scientific">marine sediment metagenome</name>
    <dbReference type="NCBI Taxonomy" id="412755"/>
    <lineage>
        <taxon>unclassified sequences</taxon>
        <taxon>metagenomes</taxon>
        <taxon>ecological metagenomes</taxon>
    </lineage>
</organism>
<dbReference type="Gene3D" id="3.50.30.40">
    <property type="entry name" value="Ribonuclease E inhibitor RraA/RraA-like"/>
    <property type="match status" value="1"/>
</dbReference>
<dbReference type="Pfam" id="PF03737">
    <property type="entry name" value="RraA-like"/>
    <property type="match status" value="1"/>
</dbReference>
<comment type="caution">
    <text evidence="1">The sequence shown here is derived from an EMBL/GenBank/DDBJ whole genome shotgun (WGS) entry which is preliminary data.</text>
</comment>
<evidence type="ECO:0008006" key="2">
    <source>
        <dbReference type="Google" id="ProtNLM"/>
    </source>
</evidence>
<dbReference type="InterPro" id="IPR036704">
    <property type="entry name" value="RraA/RraA-like_sf"/>
</dbReference>
<dbReference type="SUPFAM" id="SSF89562">
    <property type="entry name" value="RraA-like"/>
    <property type="match status" value="1"/>
</dbReference>